<dbReference type="KEGG" id="mhi:Mhar_2335"/>
<accession>G7WQQ2</accession>
<keyword evidence="2" id="KW-0812">Transmembrane</keyword>
<reference evidence="3 4" key="1">
    <citation type="journal article" date="2012" name="PLoS ONE">
        <title>The genome characteristics and predicted function of methyl-group oxidation pathway in the obligate aceticlastic methanogens, Methanosaeta spp.</title>
        <authorList>
            <person name="Zhu J."/>
            <person name="Zheng H."/>
            <person name="Ai G."/>
            <person name="Zhang G."/>
            <person name="Liu D."/>
            <person name="Liu X."/>
            <person name="Dong X."/>
        </authorList>
    </citation>
    <scope>NUCLEOTIDE SEQUENCE [LARGE SCALE GENOMIC DNA]</scope>
    <source>
        <strain evidence="3 4">6Ac</strain>
    </source>
</reference>
<organism evidence="3 4">
    <name type="scientific">Methanothrix harundinacea (strain 6Ac)</name>
    <name type="common">Methanosaeta harundinacea</name>
    <dbReference type="NCBI Taxonomy" id="1110509"/>
    <lineage>
        <taxon>Archaea</taxon>
        <taxon>Methanobacteriati</taxon>
        <taxon>Methanobacteriota</taxon>
        <taxon>Stenosarchaea group</taxon>
        <taxon>Methanomicrobia</taxon>
        <taxon>Methanotrichales</taxon>
        <taxon>Methanotrichaceae</taxon>
        <taxon>Methanothrix</taxon>
    </lineage>
</organism>
<dbReference type="PATRIC" id="fig|1110509.7.peg.2584"/>
<dbReference type="Proteomes" id="UP000005877">
    <property type="component" value="Chromosome"/>
</dbReference>
<protein>
    <submittedName>
        <fullName evidence="3">Uncharacterized protein</fullName>
    </submittedName>
</protein>
<dbReference type="RefSeq" id="WP_014587862.1">
    <property type="nucleotide sequence ID" value="NC_017527.1"/>
</dbReference>
<feature type="compositionally biased region" description="Polar residues" evidence="1">
    <location>
        <begin position="157"/>
        <end position="166"/>
    </location>
</feature>
<evidence type="ECO:0000313" key="4">
    <source>
        <dbReference type="Proteomes" id="UP000005877"/>
    </source>
</evidence>
<keyword evidence="2" id="KW-0472">Membrane</keyword>
<gene>
    <name evidence="3" type="ordered locus">Mhar_2335</name>
</gene>
<evidence type="ECO:0000256" key="2">
    <source>
        <dbReference type="SAM" id="Phobius"/>
    </source>
</evidence>
<dbReference type="EMBL" id="CP003117">
    <property type="protein sequence ID" value="AET65686.1"/>
    <property type="molecule type" value="Genomic_DNA"/>
</dbReference>
<name>G7WQQ2_METH6</name>
<dbReference type="AlphaFoldDB" id="G7WQQ2"/>
<feature type="transmembrane region" description="Helical" evidence="2">
    <location>
        <begin position="178"/>
        <end position="200"/>
    </location>
</feature>
<sequence>MKIPPILIGIIIVSFALGTITSAKSSDIFIDYLTDMIYEDCQGNDIQINQPYIINIKTNESVDIITWPYGYQDLRRIIELFGEIEPFAFFQGYCENKGVSISGADGCGILTCQNNRLDINQYTYFWNGIRVAVPKEEFKTTFGPNSPIVETHGDKSPVTTGDNSPITQKENNILNELFWSKGTIGGLIVAGALNIIYIFVKKHRFKSP</sequence>
<dbReference type="GeneID" id="41009212"/>
<proteinExistence type="predicted"/>
<feature type="region of interest" description="Disordered" evidence="1">
    <location>
        <begin position="144"/>
        <end position="166"/>
    </location>
</feature>
<keyword evidence="2" id="KW-1133">Transmembrane helix</keyword>
<evidence type="ECO:0000313" key="3">
    <source>
        <dbReference type="EMBL" id="AET65686.1"/>
    </source>
</evidence>
<dbReference type="HOGENOM" id="CLU_1318537_0_0_2"/>
<evidence type="ECO:0000256" key="1">
    <source>
        <dbReference type="SAM" id="MobiDB-lite"/>
    </source>
</evidence>
<keyword evidence="4" id="KW-1185">Reference proteome</keyword>